<dbReference type="AlphaFoldDB" id="A0AAD7RAM3"/>
<dbReference type="Proteomes" id="UP001221898">
    <property type="component" value="Unassembled WGS sequence"/>
</dbReference>
<dbReference type="SMART" id="SM01313">
    <property type="entry name" value="Sec3-PIP2_bind"/>
    <property type="match status" value="1"/>
</dbReference>
<protein>
    <recommendedName>
        <fullName evidence="1">Exocyst complex component Sec3 PIP2-binding N-terminal domain-containing protein</fullName>
    </recommendedName>
</protein>
<dbReference type="InterPro" id="IPR028258">
    <property type="entry name" value="Sec3-PIP2_bind"/>
</dbReference>
<comment type="caution">
    <text evidence="2">The sequence shown here is derived from an EMBL/GenBank/DDBJ whole genome shotgun (WGS) entry which is preliminary data.</text>
</comment>
<reference evidence="2" key="1">
    <citation type="journal article" date="2023" name="Science">
        <title>Genome structures resolve the early diversification of teleost fishes.</title>
        <authorList>
            <person name="Parey E."/>
            <person name="Louis A."/>
            <person name="Montfort J."/>
            <person name="Bouchez O."/>
            <person name="Roques C."/>
            <person name="Iampietro C."/>
            <person name="Lluch J."/>
            <person name="Castinel A."/>
            <person name="Donnadieu C."/>
            <person name="Desvignes T."/>
            <person name="Floi Bucao C."/>
            <person name="Jouanno E."/>
            <person name="Wen M."/>
            <person name="Mejri S."/>
            <person name="Dirks R."/>
            <person name="Jansen H."/>
            <person name="Henkel C."/>
            <person name="Chen W.J."/>
            <person name="Zahm M."/>
            <person name="Cabau C."/>
            <person name="Klopp C."/>
            <person name="Thompson A.W."/>
            <person name="Robinson-Rechavi M."/>
            <person name="Braasch I."/>
            <person name="Lecointre G."/>
            <person name="Bobe J."/>
            <person name="Postlethwait J.H."/>
            <person name="Berthelot C."/>
            <person name="Roest Crollius H."/>
            <person name="Guiguen Y."/>
        </authorList>
    </citation>
    <scope>NUCLEOTIDE SEQUENCE</scope>
    <source>
        <strain evidence="2">NC1722</strain>
    </source>
</reference>
<organism evidence="2 3">
    <name type="scientific">Aldrovandia affinis</name>
    <dbReference type="NCBI Taxonomy" id="143900"/>
    <lineage>
        <taxon>Eukaryota</taxon>
        <taxon>Metazoa</taxon>
        <taxon>Chordata</taxon>
        <taxon>Craniata</taxon>
        <taxon>Vertebrata</taxon>
        <taxon>Euteleostomi</taxon>
        <taxon>Actinopterygii</taxon>
        <taxon>Neopterygii</taxon>
        <taxon>Teleostei</taxon>
        <taxon>Notacanthiformes</taxon>
        <taxon>Halosauridae</taxon>
        <taxon>Aldrovandia</taxon>
    </lineage>
</organism>
<gene>
    <name evidence="2" type="ORF">AAFF_G00280460</name>
</gene>
<name>A0AAD7RAM3_9TELE</name>
<dbReference type="EMBL" id="JAINUG010000392">
    <property type="protein sequence ID" value="KAJ8372630.1"/>
    <property type="molecule type" value="Genomic_DNA"/>
</dbReference>
<sequence length="162" mass="18598">MQRLLFTPERQQLKEFIEIVETAKGRHFLCVSVNKVKAVQISVVKNLRTKRQDTFEKTEEWLLKDLVLLDGRDSDADEPQFVMHFEEARSMAAVSCAAKYALARSLVSLSTKHCQKDLQLVNFDWTYIRPTSLYSSRGDCMVLLQICFYAANLVCLSLCPIT</sequence>
<accession>A0AAD7RAM3</accession>
<evidence type="ECO:0000259" key="1">
    <source>
        <dbReference type="SMART" id="SM01313"/>
    </source>
</evidence>
<evidence type="ECO:0000313" key="3">
    <source>
        <dbReference type="Proteomes" id="UP001221898"/>
    </source>
</evidence>
<feature type="domain" description="Exocyst complex component Sec3 PIP2-binding N-terminal" evidence="1">
    <location>
        <begin position="22"/>
        <end position="113"/>
    </location>
</feature>
<keyword evidence="3" id="KW-1185">Reference proteome</keyword>
<proteinExistence type="predicted"/>
<evidence type="ECO:0000313" key="2">
    <source>
        <dbReference type="EMBL" id="KAJ8372630.1"/>
    </source>
</evidence>
<dbReference type="Pfam" id="PF15277">
    <property type="entry name" value="Sec3-PIP2_bind"/>
    <property type="match status" value="1"/>
</dbReference>